<evidence type="ECO:0000256" key="1">
    <source>
        <dbReference type="ARBA" id="ARBA00022448"/>
    </source>
</evidence>
<dbReference type="FunFam" id="3.40.50.300:FF:000134">
    <property type="entry name" value="Iron-enterobactin ABC transporter ATP-binding protein"/>
    <property type="match status" value="1"/>
</dbReference>
<dbReference type="CDD" id="cd03214">
    <property type="entry name" value="ABC_Iron-Siderophores_B12_Hemin"/>
    <property type="match status" value="1"/>
</dbReference>
<feature type="domain" description="ABC transporter" evidence="4">
    <location>
        <begin position="3"/>
        <end position="235"/>
    </location>
</feature>
<dbReference type="SMART" id="SM00382">
    <property type="entry name" value="AAA"/>
    <property type="match status" value="1"/>
</dbReference>
<gene>
    <name evidence="5" type="ORF">DNL40_06375</name>
</gene>
<evidence type="ECO:0000259" key="4">
    <source>
        <dbReference type="PROSITE" id="PS50893"/>
    </source>
</evidence>
<proteinExistence type="predicted"/>
<organism evidence="5 6">
    <name type="scientific">Xylanimonas oleitrophica</name>
    <dbReference type="NCBI Taxonomy" id="2607479"/>
    <lineage>
        <taxon>Bacteria</taxon>
        <taxon>Bacillati</taxon>
        <taxon>Actinomycetota</taxon>
        <taxon>Actinomycetes</taxon>
        <taxon>Micrococcales</taxon>
        <taxon>Promicromonosporaceae</taxon>
        <taxon>Xylanimonas</taxon>
    </lineage>
</organism>
<reference evidence="5 6" key="1">
    <citation type="submission" date="2018-06" db="EMBL/GenBank/DDBJ databases">
        <title>Whole genome sequencing of a novel hydrocarbon degrading bacterial strain, PW21 isolated from oil contaminated produced water sample.</title>
        <authorList>
            <person name="Nagkirti P."/>
            <person name="Shaikh A."/>
            <person name="Gowdaman V."/>
            <person name="Engineer A.E."/>
            <person name="Dagar S."/>
            <person name="Dhakephalkar P.K."/>
        </authorList>
    </citation>
    <scope>NUCLEOTIDE SEQUENCE [LARGE SCALE GENOMIC DNA]</scope>
    <source>
        <strain evidence="5 6">PW21</strain>
    </source>
</reference>
<keyword evidence="3 5" id="KW-0067">ATP-binding</keyword>
<dbReference type="PROSITE" id="PS50893">
    <property type="entry name" value="ABC_TRANSPORTER_2"/>
    <property type="match status" value="1"/>
</dbReference>
<dbReference type="RefSeq" id="WP_111250412.1">
    <property type="nucleotide sequence ID" value="NZ_QKWH01000003.1"/>
</dbReference>
<dbReference type="AlphaFoldDB" id="A0A2W5X0H9"/>
<protein>
    <submittedName>
        <fullName evidence="5">ABC transporter ATP-binding protein</fullName>
    </submittedName>
</protein>
<sequence length="263" mass="28285">MKIELDGVTLVRGSREVVTDARVAAEPGQVLGLLGANGSGKSSLLRACFGALRPTAGRVLLDGTDIATLSRRQVARRVAVMAQEPPDEFGLTVAESVLLGRTPHRGSLGHDDDRDWWHVDRAMALAGVAHLADRPVHRLSGGERQRTLLARSIAQEADALLLDEPTNHLDVSYRFELMRTVAGLGLTTVIALHDLDLALSFCDRVVVLHRGRVAAHGAPADVLTPALVRDVFGVEATPVVHPVTGTTHLLLRGPSVHEPERNR</sequence>
<dbReference type="PANTHER" id="PTHR42794:SF2">
    <property type="entry name" value="ABC TRANSPORTER ATP-BINDING PROTEIN"/>
    <property type="match status" value="1"/>
</dbReference>
<evidence type="ECO:0000313" key="5">
    <source>
        <dbReference type="EMBL" id="PZR53745.1"/>
    </source>
</evidence>
<evidence type="ECO:0000256" key="2">
    <source>
        <dbReference type="ARBA" id="ARBA00022741"/>
    </source>
</evidence>
<name>A0A2W5X0H9_9MICO</name>
<dbReference type="Gene3D" id="3.40.50.300">
    <property type="entry name" value="P-loop containing nucleotide triphosphate hydrolases"/>
    <property type="match status" value="1"/>
</dbReference>
<dbReference type="InterPro" id="IPR003593">
    <property type="entry name" value="AAA+_ATPase"/>
</dbReference>
<dbReference type="Proteomes" id="UP000248783">
    <property type="component" value="Unassembled WGS sequence"/>
</dbReference>
<dbReference type="EMBL" id="QKWH01000003">
    <property type="protein sequence ID" value="PZR53745.1"/>
    <property type="molecule type" value="Genomic_DNA"/>
</dbReference>
<keyword evidence="1" id="KW-0813">Transport</keyword>
<dbReference type="SUPFAM" id="SSF52540">
    <property type="entry name" value="P-loop containing nucleoside triphosphate hydrolases"/>
    <property type="match status" value="1"/>
</dbReference>
<dbReference type="PANTHER" id="PTHR42794">
    <property type="entry name" value="HEMIN IMPORT ATP-BINDING PROTEIN HMUV"/>
    <property type="match status" value="1"/>
</dbReference>
<evidence type="ECO:0000256" key="3">
    <source>
        <dbReference type="ARBA" id="ARBA00022840"/>
    </source>
</evidence>
<accession>A0A2W5X0H9</accession>
<evidence type="ECO:0000313" key="6">
    <source>
        <dbReference type="Proteomes" id="UP000248783"/>
    </source>
</evidence>
<dbReference type="GO" id="GO:0005524">
    <property type="term" value="F:ATP binding"/>
    <property type="evidence" value="ECO:0007669"/>
    <property type="project" value="UniProtKB-KW"/>
</dbReference>
<keyword evidence="6" id="KW-1185">Reference proteome</keyword>
<dbReference type="GO" id="GO:0016887">
    <property type="term" value="F:ATP hydrolysis activity"/>
    <property type="evidence" value="ECO:0007669"/>
    <property type="project" value="InterPro"/>
</dbReference>
<dbReference type="InterPro" id="IPR027417">
    <property type="entry name" value="P-loop_NTPase"/>
</dbReference>
<keyword evidence="2" id="KW-0547">Nucleotide-binding</keyword>
<dbReference type="InterPro" id="IPR003439">
    <property type="entry name" value="ABC_transporter-like_ATP-bd"/>
</dbReference>
<comment type="caution">
    <text evidence="5">The sequence shown here is derived from an EMBL/GenBank/DDBJ whole genome shotgun (WGS) entry which is preliminary data.</text>
</comment>
<dbReference type="Pfam" id="PF00005">
    <property type="entry name" value="ABC_tran"/>
    <property type="match status" value="1"/>
</dbReference>